<dbReference type="NCBIfam" id="TIGR00006">
    <property type="entry name" value="16S rRNA (cytosine(1402)-N(4))-methyltransferase RsmH"/>
    <property type="match status" value="1"/>
</dbReference>
<keyword evidence="6" id="KW-0963">Cytoplasm</keyword>
<evidence type="ECO:0000256" key="7">
    <source>
        <dbReference type="SAM" id="MobiDB-lite"/>
    </source>
</evidence>
<dbReference type="Pfam" id="PF01795">
    <property type="entry name" value="Methyltransf_5"/>
    <property type="match status" value="1"/>
</dbReference>
<dbReference type="SUPFAM" id="SSF81799">
    <property type="entry name" value="Putative methyltransferase TM0872, insert domain"/>
    <property type="match status" value="1"/>
</dbReference>
<feature type="binding site" evidence="6">
    <location>
        <position position="106"/>
    </location>
    <ligand>
        <name>S-adenosyl-L-methionine</name>
        <dbReference type="ChEBI" id="CHEBI:59789"/>
    </ligand>
</feature>
<dbReference type="AlphaFoldDB" id="A0A2M6WX15"/>
<dbReference type="HAMAP" id="MF_01007">
    <property type="entry name" value="16SrRNA_methyltr_H"/>
    <property type="match status" value="1"/>
</dbReference>
<feature type="binding site" evidence="6">
    <location>
        <position position="53"/>
    </location>
    <ligand>
        <name>S-adenosyl-L-methionine</name>
        <dbReference type="ChEBI" id="CHEBI:59789"/>
    </ligand>
</feature>
<sequence>MSKNHEPVLLKETIEILDLQQGNIVVDGTYGFGGHSREILKRIGDSGKLIAIERDREIFDKALGDLRDKRVTKICGNFANISEILSSLKIKKVDKVFLDLGLSSYHFDSSQRGFSFESRARLDMRLNPEGGINAYEVVNTLSEKKIADILYLYGDERKSRKIARMIVAKRKQSKIGCAYELASLVERILPRFKRDKIHPATKTFQAIRIFVNDELENLKTLLDKSKEILHTRGIVAVISFHSGEDRIVKQFFKQNEEFEILTKKPVIPSRQEIDKNARSRSAKLRAARRK</sequence>
<dbReference type="SUPFAM" id="SSF53335">
    <property type="entry name" value="S-adenosyl-L-methionine-dependent methyltransferases"/>
    <property type="match status" value="1"/>
</dbReference>
<comment type="caution">
    <text evidence="8">The sequence shown here is derived from an EMBL/GenBank/DDBJ whole genome shotgun (WGS) entry which is preliminary data.</text>
</comment>
<dbReference type="InterPro" id="IPR029063">
    <property type="entry name" value="SAM-dependent_MTases_sf"/>
</dbReference>
<keyword evidence="4 6" id="KW-0808">Transferase</keyword>
<dbReference type="GO" id="GO:0005737">
    <property type="term" value="C:cytoplasm"/>
    <property type="evidence" value="ECO:0007669"/>
    <property type="project" value="UniProtKB-SubCell"/>
</dbReference>
<feature type="binding site" evidence="6">
    <location>
        <begin position="33"/>
        <end position="35"/>
    </location>
    <ligand>
        <name>S-adenosyl-L-methionine</name>
        <dbReference type="ChEBI" id="CHEBI:59789"/>
    </ligand>
</feature>
<dbReference type="GO" id="GO:0070475">
    <property type="term" value="P:rRNA base methylation"/>
    <property type="evidence" value="ECO:0007669"/>
    <property type="project" value="UniProtKB-UniRule"/>
</dbReference>
<accession>A0A2M6WX15</accession>
<name>A0A2M6WX15_9BACT</name>
<dbReference type="Gene3D" id="3.40.50.150">
    <property type="entry name" value="Vaccinia Virus protein VP39"/>
    <property type="match status" value="1"/>
</dbReference>
<dbReference type="Gene3D" id="1.10.150.170">
    <property type="entry name" value="Putative methyltransferase TM0872, insert domain"/>
    <property type="match status" value="1"/>
</dbReference>
<evidence type="ECO:0000256" key="5">
    <source>
        <dbReference type="ARBA" id="ARBA00022691"/>
    </source>
</evidence>
<evidence type="ECO:0000256" key="1">
    <source>
        <dbReference type="ARBA" id="ARBA00010396"/>
    </source>
</evidence>
<proteinExistence type="inferred from homology"/>
<dbReference type="InterPro" id="IPR002903">
    <property type="entry name" value="RsmH"/>
</dbReference>
<keyword evidence="2 6" id="KW-0698">rRNA processing</keyword>
<dbReference type="GO" id="GO:0071424">
    <property type="term" value="F:rRNA (cytosine-N4-)-methyltransferase activity"/>
    <property type="evidence" value="ECO:0007669"/>
    <property type="project" value="UniProtKB-UniRule"/>
</dbReference>
<evidence type="ECO:0000256" key="3">
    <source>
        <dbReference type="ARBA" id="ARBA00022603"/>
    </source>
</evidence>
<feature type="region of interest" description="Disordered" evidence="7">
    <location>
        <begin position="271"/>
        <end position="290"/>
    </location>
</feature>
<organism evidence="8 9">
    <name type="scientific">Candidatus Berkelbacteria bacterium CG10_big_fil_rev_8_21_14_0_10_41_12</name>
    <dbReference type="NCBI Taxonomy" id="1974513"/>
    <lineage>
        <taxon>Bacteria</taxon>
        <taxon>Candidatus Berkelbacteria</taxon>
    </lineage>
</organism>
<keyword evidence="3 6" id="KW-0489">Methyltransferase</keyword>
<evidence type="ECO:0000256" key="2">
    <source>
        <dbReference type="ARBA" id="ARBA00022552"/>
    </source>
</evidence>
<dbReference type="Proteomes" id="UP000228596">
    <property type="component" value="Unassembled WGS sequence"/>
</dbReference>
<feature type="binding site" evidence="6">
    <location>
        <position position="78"/>
    </location>
    <ligand>
        <name>S-adenosyl-L-methionine</name>
        <dbReference type="ChEBI" id="CHEBI:59789"/>
    </ligand>
</feature>
<dbReference type="EC" id="2.1.1.199" evidence="6"/>
<dbReference type="InterPro" id="IPR023397">
    <property type="entry name" value="SAM-dep_MeTrfase_MraW_recog"/>
</dbReference>
<comment type="function">
    <text evidence="6">Specifically methylates the N4 position of cytidine in position 1402 (C1402) of 16S rRNA.</text>
</comment>
<dbReference type="PANTHER" id="PTHR11265">
    <property type="entry name" value="S-ADENOSYL-METHYLTRANSFERASE MRAW"/>
    <property type="match status" value="1"/>
</dbReference>
<feature type="binding site" evidence="6">
    <location>
        <position position="99"/>
    </location>
    <ligand>
        <name>S-adenosyl-L-methionine</name>
        <dbReference type="ChEBI" id="CHEBI:59789"/>
    </ligand>
</feature>
<evidence type="ECO:0000313" key="8">
    <source>
        <dbReference type="EMBL" id="PIT97266.1"/>
    </source>
</evidence>
<gene>
    <name evidence="6" type="primary">rsmH</name>
    <name evidence="8" type="ORF">COT77_02460</name>
</gene>
<dbReference type="PANTHER" id="PTHR11265:SF0">
    <property type="entry name" value="12S RRNA N4-METHYLCYTIDINE METHYLTRANSFERASE"/>
    <property type="match status" value="1"/>
</dbReference>
<dbReference type="PIRSF" id="PIRSF004486">
    <property type="entry name" value="MraW"/>
    <property type="match status" value="1"/>
</dbReference>
<evidence type="ECO:0000313" key="9">
    <source>
        <dbReference type="Proteomes" id="UP000228596"/>
    </source>
</evidence>
<comment type="subcellular location">
    <subcellularLocation>
        <location evidence="6">Cytoplasm</location>
    </subcellularLocation>
</comment>
<evidence type="ECO:0000256" key="4">
    <source>
        <dbReference type="ARBA" id="ARBA00022679"/>
    </source>
</evidence>
<keyword evidence="5 6" id="KW-0949">S-adenosyl-L-methionine</keyword>
<evidence type="ECO:0000256" key="6">
    <source>
        <dbReference type="HAMAP-Rule" id="MF_01007"/>
    </source>
</evidence>
<protein>
    <recommendedName>
        <fullName evidence="6">Ribosomal RNA small subunit methyltransferase H</fullName>
        <ecNumber evidence="6">2.1.1.199</ecNumber>
    </recommendedName>
    <alternativeName>
        <fullName evidence="6">16S rRNA m(4)C1402 methyltransferase</fullName>
    </alternativeName>
    <alternativeName>
        <fullName evidence="6">rRNA (cytosine-N(4)-)-methyltransferase RsmH</fullName>
    </alternativeName>
</protein>
<dbReference type="EMBL" id="PEZV01000026">
    <property type="protein sequence ID" value="PIT97266.1"/>
    <property type="molecule type" value="Genomic_DNA"/>
</dbReference>
<comment type="similarity">
    <text evidence="1 6">Belongs to the methyltransferase superfamily. RsmH family.</text>
</comment>
<feature type="compositionally biased region" description="Basic residues" evidence="7">
    <location>
        <begin position="278"/>
        <end position="290"/>
    </location>
</feature>
<reference evidence="9" key="1">
    <citation type="submission" date="2017-09" db="EMBL/GenBank/DDBJ databases">
        <title>Depth-based differentiation of microbial function through sediment-hosted aquifers and enrichment of novel symbionts in the deep terrestrial subsurface.</title>
        <authorList>
            <person name="Probst A.J."/>
            <person name="Ladd B."/>
            <person name="Jarett J.K."/>
            <person name="Geller-Mcgrath D.E."/>
            <person name="Sieber C.M.K."/>
            <person name="Emerson J.B."/>
            <person name="Anantharaman K."/>
            <person name="Thomas B.C."/>
            <person name="Malmstrom R."/>
            <person name="Stieglmeier M."/>
            <person name="Klingl A."/>
            <person name="Woyke T."/>
            <person name="Ryan C.M."/>
            <person name="Banfield J.F."/>
        </authorList>
    </citation>
    <scope>NUCLEOTIDE SEQUENCE [LARGE SCALE GENOMIC DNA]</scope>
</reference>
<comment type="catalytic activity">
    <reaction evidence="6">
        <text>cytidine(1402) in 16S rRNA + S-adenosyl-L-methionine = N(4)-methylcytidine(1402) in 16S rRNA + S-adenosyl-L-homocysteine + H(+)</text>
        <dbReference type="Rhea" id="RHEA:42928"/>
        <dbReference type="Rhea" id="RHEA-COMP:10286"/>
        <dbReference type="Rhea" id="RHEA-COMP:10287"/>
        <dbReference type="ChEBI" id="CHEBI:15378"/>
        <dbReference type="ChEBI" id="CHEBI:57856"/>
        <dbReference type="ChEBI" id="CHEBI:59789"/>
        <dbReference type="ChEBI" id="CHEBI:74506"/>
        <dbReference type="ChEBI" id="CHEBI:82748"/>
        <dbReference type="EC" id="2.1.1.199"/>
    </reaction>
</comment>